<dbReference type="VEuPathDB" id="VectorBase:PPAPM1_012081"/>
<keyword evidence="2" id="KW-1185">Reference proteome</keyword>
<dbReference type="EMBL" id="AJVK01059897">
    <property type="status" value="NOT_ANNOTATED_CDS"/>
    <property type="molecule type" value="Genomic_DNA"/>
</dbReference>
<dbReference type="Gene3D" id="3.80.10.10">
    <property type="entry name" value="Ribonuclease Inhibitor"/>
    <property type="match status" value="1"/>
</dbReference>
<evidence type="ECO:0000313" key="2">
    <source>
        <dbReference type="Proteomes" id="UP000092462"/>
    </source>
</evidence>
<dbReference type="AlphaFoldDB" id="A0A1B0EYF6"/>
<sequence>MNIDYARYLGPRTYSLDLTGNDLTDLSFLCYFTKLHTLVLDGNTHMFVRTLPHLSGLSTFWANNCNIKNYPEFIAVVADRFPNLKFLCILNNPGIPSHIYRSRFYSIILYRNYVINRFPWIQHLDDYQQIPR</sequence>
<protein>
    <recommendedName>
        <fullName evidence="3">U2A'/phosphoprotein 32 family A C-terminal domain-containing protein</fullName>
    </recommendedName>
</protein>
<proteinExistence type="predicted"/>
<reference evidence="1" key="1">
    <citation type="submission" date="2022-08" db="UniProtKB">
        <authorList>
            <consortium name="EnsemblMetazoa"/>
        </authorList>
    </citation>
    <scope>IDENTIFICATION</scope>
    <source>
        <strain evidence="1">Israel</strain>
    </source>
</reference>
<dbReference type="SUPFAM" id="SSF52058">
    <property type="entry name" value="L domain-like"/>
    <property type="match status" value="1"/>
</dbReference>
<organism evidence="1 2">
    <name type="scientific">Phlebotomus papatasi</name>
    <name type="common">Sandfly</name>
    <dbReference type="NCBI Taxonomy" id="29031"/>
    <lineage>
        <taxon>Eukaryota</taxon>
        <taxon>Metazoa</taxon>
        <taxon>Ecdysozoa</taxon>
        <taxon>Arthropoda</taxon>
        <taxon>Hexapoda</taxon>
        <taxon>Insecta</taxon>
        <taxon>Pterygota</taxon>
        <taxon>Neoptera</taxon>
        <taxon>Endopterygota</taxon>
        <taxon>Diptera</taxon>
        <taxon>Nematocera</taxon>
        <taxon>Psychodoidea</taxon>
        <taxon>Psychodidae</taxon>
        <taxon>Phlebotomus</taxon>
        <taxon>Phlebotomus</taxon>
    </lineage>
</organism>
<dbReference type="Proteomes" id="UP000092462">
    <property type="component" value="Unassembled WGS sequence"/>
</dbReference>
<evidence type="ECO:0000313" key="1">
    <source>
        <dbReference type="EnsemblMetazoa" id="PPAI007247-PA"/>
    </source>
</evidence>
<dbReference type="VEuPathDB" id="VectorBase:PPAI007247"/>
<dbReference type="EnsemblMetazoa" id="PPAI007247-RA">
    <property type="protein sequence ID" value="PPAI007247-PA"/>
    <property type="gene ID" value="PPAI007247"/>
</dbReference>
<dbReference type="PANTHER" id="PTHR46282">
    <property type="entry name" value="LEUCINE-RICH MELANOCYTE DIFFERENTIATION-ASSOCIATED PROTEIN"/>
    <property type="match status" value="1"/>
</dbReference>
<dbReference type="InterPro" id="IPR032675">
    <property type="entry name" value="LRR_dom_sf"/>
</dbReference>
<dbReference type="PANTHER" id="PTHR46282:SF1">
    <property type="entry name" value="LEUCINE-RICH REPEAT-CONTAINING PROTEIN 72-LIKE"/>
    <property type="match status" value="1"/>
</dbReference>
<accession>A0A1B0EYF6</accession>
<name>A0A1B0EYF6_PHLPP</name>
<evidence type="ECO:0008006" key="3">
    <source>
        <dbReference type="Google" id="ProtNLM"/>
    </source>
</evidence>
<dbReference type="InterPro" id="IPR043313">
    <property type="entry name" value="LRMDA"/>
</dbReference>